<protein>
    <submittedName>
        <fullName evidence="1">Uncharacterized protein</fullName>
    </submittedName>
</protein>
<dbReference type="AlphaFoldDB" id="A0A3M7RVP1"/>
<proteinExistence type="predicted"/>
<dbReference type="EMBL" id="REGN01002515">
    <property type="protein sequence ID" value="RNA27643.1"/>
    <property type="molecule type" value="Genomic_DNA"/>
</dbReference>
<keyword evidence="2" id="KW-1185">Reference proteome</keyword>
<gene>
    <name evidence="1" type="ORF">BpHYR1_014780</name>
</gene>
<sequence length="63" mass="7505">MKQFPCSSESLERSIPDRKCKPSQFCETIWLTMFVLTNSKRAIIVHKPFGPREIKYQRENIFI</sequence>
<dbReference type="Proteomes" id="UP000276133">
    <property type="component" value="Unassembled WGS sequence"/>
</dbReference>
<evidence type="ECO:0000313" key="2">
    <source>
        <dbReference type="Proteomes" id="UP000276133"/>
    </source>
</evidence>
<reference evidence="1 2" key="1">
    <citation type="journal article" date="2018" name="Sci. Rep.">
        <title>Genomic signatures of local adaptation to the degree of environmental predictability in rotifers.</title>
        <authorList>
            <person name="Franch-Gras L."/>
            <person name="Hahn C."/>
            <person name="Garcia-Roger E.M."/>
            <person name="Carmona M.J."/>
            <person name="Serra M."/>
            <person name="Gomez A."/>
        </authorList>
    </citation>
    <scope>NUCLEOTIDE SEQUENCE [LARGE SCALE GENOMIC DNA]</scope>
    <source>
        <strain evidence="1">HYR1</strain>
    </source>
</reference>
<evidence type="ECO:0000313" key="1">
    <source>
        <dbReference type="EMBL" id="RNA27643.1"/>
    </source>
</evidence>
<organism evidence="1 2">
    <name type="scientific">Brachionus plicatilis</name>
    <name type="common">Marine rotifer</name>
    <name type="synonym">Brachionus muelleri</name>
    <dbReference type="NCBI Taxonomy" id="10195"/>
    <lineage>
        <taxon>Eukaryota</taxon>
        <taxon>Metazoa</taxon>
        <taxon>Spiralia</taxon>
        <taxon>Gnathifera</taxon>
        <taxon>Rotifera</taxon>
        <taxon>Eurotatoria</taxon>
        <taxon>Monogononta</taxon>
        <taxon>Pseudotrocha</taxon>
        <taxon>Ploima</taxon>
        <taxon>Brachionidae</taxon>
        <taxon>Brachionus</taxon>
    </lineage>
</organism>
<accession>A0A3M7RVP1</accession>
<name>A0A3M7RVP1_BRAPC</name>
<comment type="caution">
    <text evidence="1">The sequence shown here is derived from an EMBL/GenBank/DDBJ whole genome shotgun (WGS) entry which is preliminary data.</text>
</comment>